<dbReference type="SUPFAM" id="SSF48350">
    <property type="entry name" value="GTPase activation domain, GAP"/>
    <property type="match status" value="1"/>
</dbReference>
<dbReference type="SUPFAM" id="SSF52087">
    <property type="entry name" value="CRAL/TRIO domain"/>
    <property type="match status" value="1"/>
</dbReference>
<keyword evidence="4" id="KW-1185">Reference proteome</keyword>
<dbReference type="PANTHER" id="PTHR45808">
    <property type="entry name" value="RHO GTPASE-ACTIVATING PROTEIN 68F"/>
    <property type="match status" value="1"/>
</dbReference>
<evidence type="ECO:0000313" key="3">
    <source>
        <dbReference type="EMBL" id="CAF0917871.1"/>
    </source>
</evidence>
<dbReference type="SMART" id="SM00324">
    <property type="entry name" value="RhoGAP"/>
    <property type="match status" value="1"/>
</dbReference>
<dbReference type="PANTHER" id="PTHR45808:SF2">
    <property type="entry name" value="RHO GTPASE-ACTIVATING PROTEIN 68F"/>
    <property type="match status" value="1"/>
</dbReference>
<dbReference type="Pfam" id="PF13716">
    <property type="entry name" value="CRAL_TRIO_2"/>
    <property type="match status" value="1"/>
</dbReference>
<name>A0A814AUQ0_9BILA</name>
<evidence type="ECO:0000259" key="2">
    <source>
        <dbReference type="PROSITE" id="PS50238"/>
    </source>
</evidence>
<dbReference type="Proteomes" id="UP000663879">
    <property type="component" value="Unassembled WGS sequence"/>
</dbReference>
<dbReference type="PROSITE" id="PS50238">
    <property type="entry name" value="RHOGAP"/>
    <property type="match status" value="1"/>
</dbReference>
<protein>
    <recommendedName>
        <fullName evidence="5">Rho GTPase activating protein 1</fullName>
    </recommendedName>
</protein>
<sequence length="479" mass="55106">MEINADEDYNIGKLKLDQTNLDLPIDKNDIPDLEYDDEISPLVAEVVENDLVTFLEESKIGNGQLTSDNLIDEDFEAELGHQSTLSPSLIDCETEKKSNDLKERIDRYGIVNICGSDLTGRPIIVISAYNLPDAEDIAKEKEYFNSHQHFFDVLLEVLYGVLEKYVESEYTLVYFHHGLKSSSQPSFNWLAKVYKMLDRKFKKNLKALYVVHPTMLFKVLWQFIRPLISSKFNKKVTYCNTLAELGVHIDLNILKIHDQIKRYDASLKPRKSSVTSNETEKLGPYQQFKVSLQTIADANKGDPIPLCVKEAVIYLRKNIDEEGLFRKSGSFERIKEIQNLYNYGQPVAYHTYEFHVAASILKAFVRELPESLLTDTIFNEMMSMQVLDVVDKVEVARDLLNAKLPAHNYTVLNYLISFLNEVAQHSAKNKMDARNLSYVFGPNFLRKANDPDYGLVNIERINNFVELLIKYHSDIFTKD</sequence>
<dbReference type="PROSITE" id="PS50191">
    <property type="entry name" value="CRAL_TRIO"/>
    <property type="match status" value="1"/>
</dbReference>
<evidence type="ECO:0000259" key="1">
    <source>
        <dbReference type="PROSITE" id="PS50191"/>
    </source>
</evidence>
<dbReference type="InterPro" id="IPR036865">
    <property type="entry name" value="CRAL-TRIO_dom_sf"/>
</dbReference>
<dbReference type="GO" id="GO:0005737">
    <property type="term" value="C:cytoplasm"/>
    <property type="evidence" value="ECO:0007669"/>
    <property type="project" value="TreeGrafter"/>
</dbReference>
<dbReference type="InterPro" id="IPR001251">
    <property type="entry name" value="CRAL-TRIO_dom"/>
</dbReference>
<feature type="domain" description="Rho-GAP" evidence="2">
    <location>
        <begin position="290"/>
        <end position="476"/>
    </location>
</feature>
<dbReference type="AlphaFoldDB" id="A0A814AUQ0"/>
<dbReference type="Gene3D" id="3.40.525.10">
    <property type="entry name" value="CRAL-TRIO lipid binding domain"/>
    <property type="match status" value="1"/>
</dbReference>
<feature type="domain" description="CRAL-TRIO" evidence="1">
    <location>
        <begin position="101"/>
        <end position="268"/>
    </location>
</feature>
<comment type="caution">
    <text evidence="3">The sequence shown here is derived from an EMBL/GenBank/DDBJ whole genome shotgun (WGS) entry which is preliminary data.</text>
</comment>
<dbReference type="InterPro" id="IPR008936">
    <property type="entry name" value="Rho_GTPase_activation_prot"/>
</dbReference>
<evidence type="ECO:0000313" key="4">
    <source>
        <dbReference type="Proteomes" id="UP000663879"/>
    </source>
</evidence>
<dbReference type="GO" id="GO:0007264">
    <property type="term" value="P:small GTPase-mediated signal transduction"/>
    <property type="evidence" value="ECO:0007669"/>
    <property type="project" value="TreeGrafter"/>
</dbReference>
<dbReference type="Pfam" id="PF00620">
    <property type="entry name" value="RhoGAP"/>
    <property type="match status" value="1"/>
</dbReference>
<dbReference type="Gene3D" id="1.10.555.10">
    <property type="entry name" value="Rho GTPase activation protein"/>
    <property type="match status" value="1"/>
</dbReference>
<dbReference type="CDD" id="cd00170">
    <property type="entry name" value="SEC14"/>
    <property type="match status" value="1"/>
</dbReference>
<proteinExistence type="predicted"/>
<dbReference type="GO" id="GO:0005096">
    <property type="term" value="F:GTPase activator activity"/>
    <property type="evidence" value="ECO:0007669"/>
    <property type="project" value="TreeGrafter"/>
</dbReference>
<gene>
    <name evidence="3" type="ORF">OXX778_LOCUS12244</name>
</gene>
<dbReference type="OrthoDB" id="19923at2759"/>
<reference evidence="3" key="1">
    <citation type="submission" date="2021-02" db="EMBL/GenBank/DDBJ databases">
        <authorList>
            <person name="Nowell W R."/>
        </authorList>
    </citation>
    <scope>NUCLEOTIDE SEQUENCE</scope>
    <source>
        <strain evidence="3">Ploen Becks lab</strain>
    </source>
</reference>
<accession>A0A814AUQ0</accession>
<organism evidence="3 4">
    <name type="scientific">Brachionus calyciflorus</name>
    <dbReference type="NCBI Taxonomy" id="104777"/>
    <lineage>
        <taxon>Eukaryota</taxon>
        <taxon>Metazoa</taxon>
        <taxon>Spiralia</taxon>
        <taxon>Gnathifera</taxon>
        <taxon>Rotifera</taxon>
        <taxon>Eurotatoria</taxon>
        <taxon>Monogononta</taxon>
        <taxon>Pseudotrocha</taxon>
        <taxon>Ploima</taxon>
        <taxon>Brachionidae</taxon>
        <taxon>Brachionus</taxon>
    </lineage>
</organism>
<dbReference type="InterPro" id="IPR000198">
    <property type="entry name" value="RhoGAP_dom"/>
</dbReference>
<dbReference type="EMBL" id="CAJNOC010002188">
    <property type="protein sequence ID" value="CAF0917871.1"/>
    <property type="molecule type" value="Genomic_DNA"/>
</dbReference>
<dbReference type="SMART" id="SM00516">
    <property type="entry name" value="SEC14"/>
    <property type="match status" value="1"/>
</dbReference>
<evidence type="ECO:0008006" key="5">
    <source>
        <dbReference type="Google" id="ProtNLM"/>
    </source>
</evidence>